<gene>
    <name evidence="1" type="ORF">Ae201684_010554</name>
</gene>
<dbReference type="Proteomes" id="UP000481153">
    <property type="component" value="Unassembled WGS sequence"/>
</dbReference>
<dbReference type="EMBL" id="VJMJ01000135">
    <property type="protein sequence ID" value="KAF0732262.1"/>
    <property type="molecule type" value="Genomic_DNA"/>
</dbReference>
<dbReference type="AlphaFoldDB" id="A0A6G0WXG9"/>
<organism evidence="1 2">
    <name type="scientific">Aphanomyces euteiches</name>
    <dbReference type="NCBI Taxonomy" id="100861"/>
    <lineage>
        <taxon>Eukaryota</taxon>
        <taxon>Sar</taxon>
        <taxon>Stramenopiles</taxon>
        <taxon>Oomycota</taxon>
        <taxon>Saprolegniomycetes</taxon>
        <taxon>Saprolegniales</taxon>
        <taxon>Verrucalvaceae</taxon>
        <taxon>Aphanomyces</taxon>
    </lineage>
</organism>
<proteinExistence type="predicted"/>
<reference evidence="1 2" key="1">
    <citation type="submission" date="2019-07" db="EMBL/GenBank/DDBJ databases">
        <title>Genomics analysis of Aphanomyces spp. identifies a new class of oomycete effector associated with host adaptation.</title>
        <authorList>
            <person name="Gaulin E."/>
        </authorList>
    </citation>
    <scope>NUCLEOTIDE SEQUENCE [LARGE SCALE GENOMIC DNA]</scope>
    <source>
        <strain evidence="1 2">ATCC 201684</strain>
    </source>
</reference>
<evidence type="ECO:0000313" key="1">
    <source>
        <dbReference type="EMBL" id="KAF0732262.1"/>
    </source>
</evidence>
<keyword evidence="2" id="KW-1185">Reference proteome</keyword>
<comment type="caution">
    <text evidence="1">The sequence shown here is derived from an EMBL/GenBank/DDBJ whole genome shotgun (WGS) entry which is preliminary data.</text>
</comment>
<accession>A0A6G0WXG9</accession>
<sequence length="113" mass="12988">MRRTLLQRHTTPFRNDCGMESDWTDKLSFFGDTSWIVFDNNKTLRPSHEHSSCALCGPKDSQLSSWWPSPLARQRGTTLFELLFEYNSNVILPFGSSTERVLSTDVTETQAQE</sequence>
<evidence type="ECO:0000313" key="2">
    <source>
        <dbReference type="Proteomes" id="UP000481153"/>
    </source>
</evidence>
<protein>
    <submittedName>
        <fullName evidence="1">Uncharacterized protein</fullName>
    </submittedName>
</protein>
<name>A0A6G0WXG9_9STRA</name>